<evidence type="ECO:0000313" key="4">
    <source>
        <dbReference type="Proteomes" id="UP001194468"/>
    </source>
</evidence>
<dbReference type="EMBL" id="WHUW01000005">
    <property type="protein sequence ID" value="KAF8445660.1"/>
    <property type="molecule type" value="Genomic_DNA"/>
</dbReference>
<evidence type="ECO:0000256" key="2">
    <source>
        <dbReference type="SAM" id="SignalP"/>
    </source>
</evidence>
<feature type="transmembrane region" description="Helical" evidence="1">
    <location>
        <begin position="119"/>
        <end position="142"/>
    </location>
</feature>
<reference evidence="3" key="1">
    <citation type="submission" date="2019-10" db="EMBL/GenBank/DDBJ databases">
        <authorList>
            <consortium name="DOE Joint Genome Institute"/>
            <person name="Kuo A."/>
            <person name="Miyauchi S."/>
            <person name="Kiss E."/>
            <person name="Drula E."/>
            <person name="Kohler A."/>
            <person name="Sanchez-Garcia M."/>
            <person name="Andreopoulos B."/>
            <person name="Barry K.W."/>
            <person name="Bonito G."/>
            <person name="Buee M."/>
            <person name="Carver A."/>
            <person name="Chen C."/>
            <person name="Cichocki N."/>
            <person name="Clum A."/>
            <person name="Culley D."/>
            <person name="Crous P.W."/>
            <person name="Fauchery L."/>
            <person name="Girlanda M."/>
            <person name="Hayes R."/>
            <person name="Keri Z."/>
            <person name="LaButti K."/>
            <person name="Lipzen A."/>
            <person name="Lombard V."/>
            <person name="Magnuson J."/>
            <person name="Maillard F."/>
            <person name="Morin E."/>
            <person name="Murat C."/>
            <person name="Nolan M."/>
            <person name="Ohm R."/>
            <person name="Pangilinan J."/>
            <person name="Pereira M."/>
            <person name="Perotto S."/>
            <person name="Peter M."/>
            <person name="Riley R."/>
            <person name="Sitrit Y."/>
            <person name="Stielow B."/>
            <person name="Szollosi G."/>
            <person name="Zifcakova L."/>
            <person name="Stursova M."/>
            <person name="Spatafora J.W."/>
            <person name="Tedersoo L."/>
            <person name="Vaario L.-M."/>
            <person name="Yamada A."/>
            <person name="Yan M."/>
            <person name="Wang P."/>
            <person name="Xu J."/>
            <person name="Bruns T."/>
            <person name="Baldrian P."/>
            <person name="Vilgalys R."/>
            <person name="Henrissat B."/>
            <person name="Grigoriev I.V."/>
            <person name="Hibbett D."/>
            <person name="Nagy L.G."/>
            <person name="Martin F.M."/>
        </authorList>
    </citation>
    <scope>NUCLEOTIDE SEQUENCE</scope>
    <source>
        <strain evidence="3">BED1</strain>
    </source>
</reference>
<sequence length="233" mass="25700">MFALPCLVLALSALALAGERERDILGLLGGDNTTYNAWLPLDPIRTIRTLKPSTRFAVSQSVKPTLATSQSSVAQWTSTPNLRTESAEPAAAKTALASASPVLPASEESHAASHSSKTWQIIGITIIAVLFIATSITCAMFFDHFRRFLKDVLCCTSHPLASEEFIPDCEKQSWDTRTLSPSPSDWNHKDESLHEAASVHTIRPRELPWNIDTQDWNTLHRHPSRINDHPPTA</sequence>
<gene>
    <name evidence="3" type="ORF">L210DRAFT_3757893</name>
</gene>
<reference evidence="3" key="2">
    <citation type="journal article" date="2020" name="Nat. Commun.">
        <title>Large-scale genome sequencing of mycorrhizal fungi provides insights into the early evolution of symbiotic traits.</title>
        <authorList>
            <person name="Miyauchi S."/>
            <person name="Kiss E."/>
            <person name="Kuo A."/>
            <person name="Drula E."/>
            <person name="Kohler A."/>
            <person name="Sanchez-Garcia M."/>
            <person name="Morin E."/>
            <person name="Andreopoulos B."/>
            <person name="Barry K.W."/>
            <person name="Bonito G."/>
            <person name="Buee M."/>
            <person name="Carver A."/>
            <person name="Chen C."/>
            <person name="Cichocki N."/>
            <person name="Clum A."/>
            <person name="Culley D."/>
            <person name="Crous P.W."/>
            <person name="Fauchery L."/>
            <person name="Girlanda M."/>
            <person name="Hayes R.D."/>
            <person name="Keri Z."/>
            <person name="LaButti K."/>
            <person name="Lipzen A."/>
            <person name="Lombard V."/>
            <person name="Magnuson J."/>
            <person name="Maillard F."/>
            <person name="Murat C."/>
            <person name="Nolan M."/>
            <person name="Ohm R.A."/>
            <person name="Pangilinan J."/>
            <person name="Pereira M.F."/>
            <person name="Perotto S."/>
            <person name="Peter M."/>
            <person name="Pfister S."/>
            <person name="Riley R."/>
            <person name="Sitrit Y."/>
            <person name="Stielow J.B."/>
            <person name="Szollosi G."/>
            <person name="Zifcakova L."/>
            <person name="Stursova M."/>
            <person name="Spatafora J.W."/>
            <person name="Tedersoo L."/>
            <person name="Vaario L.M."/>
            <person name="Yamada A."/>
            <person name="Yan M."/>
            <person name="Wang P."/>
            <person name="Xu J."/>
            <person name="Bruns T."/>
            <person name="Baldrian P."/>
            <person name="Vilgalys R."/>
            <person name="Dunand C."/>
            <person name="Henrissat B."/>
            <person name="Grigoriev I.V."/>
            <person name="Hibbett D."/>
            <person name="Nagy L.G."/>
            <person name="Martin F.M."/>
        </authorList>
    </citation>
    <scope>NUCLEOTIDE SEQUENCE</scope>
    <source>
        <strain evidence="3">BED1</strain>
    </source>
</reference>
<keyword evidence="1" id="KW-0812">Transmembrane</keyword>
<keyword evidence="1" id="KW-1133">Transmembrane helix</keyword>
<evidence type="ECO:0000313" key="3">
    <source>
        <dbReference type="EMBL" id="KAF8445660.1"/>
    </source>
</evidence>
<keyword evidence="2" id="KW-0732">Signal</keyword>
<feature type="chain" id="PRO_5041900560" evidence="2">
    <location>
        <begin position="18"/>
        <end position="233"/>
    </location>
</feature>
<feature type="signal peptide" evidence="2">
    <location>
        <begin position="1"/>
        <end position="17"/>
    </location>
</feature>
<organism evidence="3 4">
    <name type="scientific">Boletus edulis BED1</name>
    <dbReference type="NCBI Taxonomy" id="1328754"/>
    <lineage>
        <taxon>Eukaryota</taxon>
        <taxon>Fungi</taxon>
        <taxon>Dikarya</taxon>
        <taxon>Basidiomycota</taxon>
        <taxon>Agaricomycotina</taxon>
        <taxon>Agaricomycetes</taxon>
        <taxon>Agaricomycetidae</taxon>
        <taxon>Boletales</taxon>
        <taxon>Boletineae</taxon>
        <taxon>Boletaceae</taxon>
        <taxon>Boletoideae</taxon>
        <taxon>Boletus</taxon>
    </lineage>
</organism>
<protein>
    <submittedName>
        <fullName evidence="3">Uncharacterized protein</fullName>
    </submittedName>
</protein>
<dbReference type="AlphaFoldDB" id="A0AAD4C1R3"/>
<proteinExistence type="predicted"/>
<keyword evidence="4" id="KW-1185">Reference proteome</keyword>
<comment type="caution">
    <text evidence="3">The sequence shown here is derived from an EMBL/GenBank/DDBJ whole genome shotgun (WGS) entry which is preliminary data.</text>
</comment>
<name>A0AAD4C1R3_BOLED</name>
<keyword evidence="1" id="KW-0472">Membrane</keyword>
<dbReference type="Proteomes" id="UP001194468">
    <property type="component" value="Unassembled WGS sequence"/>
</dbReference>
<evidence type="ECO:0000256" key="1">
    <source>
        <dbReference type="SAM" id="Phobius"/>
    </source>
</evidence>
<accession>A0AAD4C1R3</accession>